<evidence type="ECO:0000256" key="3">
    <source>
        <dbReference type="SAM" id="SignalP"/>
    </source>
</evidence>
<evidence type="ECO:0000259" key="4">
    <source>
        <dbReference type="Pfam" id="PF01103"/>
    </source>
</evidence>
<dbReference type="AlphaFoldDB" id="A0A238ZFQ3"/>
<dbReference type="InterPro" id="IPR000184">
    <property type="entry name" value="Bac_surfAg_D15"/>
</dbReference>
<organism evidence="5 6">
    <name type="scientific">Pseudomonas segetis</name>
    <dbReference type="NCBI Taxonomy" id="298908"/>
    <lineage>
        <taxon>Bacteria</taxon>
        <taxon>Pseudomonadati</taxon>
        <taxon>Pseudomonadota</taxon>
        <taxon>Gammaproteobacteria</taxon>
        <taxon>Pseudomonadales</taxon>
        <taxon>Pseudomonadaceae</taxon>
        <taxon>Pseudomonas</taxon>
    </lineage>
</organism>
<comment type="subcellular location">
    <subcellularLocation>
        <location evidence="1">Membrane</location>
    </subcellularLocation>
</comment>
<proteinExistence type="predicted"/>
<feature type="chain" id="PRO_5012557057" evidence="3">
    <location>
        <begin position="24"/>
        <end position="394"/>
    </location>
</feature>
<dbReference type="RefSeq" id="WP_245851315.1">
    <property type="nucleotide sequence ID" value="NZ_FZOG01000001.1"/>
</dbReference>
<keyword evidence="6" id="KW-1185">Reference proteome</keyword>
<protein>
    <submittedName>
        <fullName evidence="5">Surface antigen</fullName>
    </submittedName>
</protein>
<evidence type="ECO:0000256" key="2">
    <source>
        <dbReference type="ARBA" id="ARBA00023136"/>
    </source>
</evidence>
<dbReference type="Gene3D" id="2.40.160.50">
    <property type="entry name" value="membrane protein fhac: a member of the omp85/tpsb transporter family"/>
    <property type="match status" value="1"/>
</dbReference>
<dbReference type="EMBL" id="FZOG01000001">
    <property type="protein sequence ID" value="SNR81543.1"/>
    <property type="molecule type" value="Genomic_DNA"/>
</dbReference>
<feature type="signal peptide" evidence="3">
    <location>
        <begin position="1"/>
        <end position="23"/>
    </location>
</feature>
<name>A0A238ZFQ3_9PSED</name>
<dbReference type="Pfam" id="PF01103">
    <property type="entry name" value="Omp85"/>
    <property type="match status" value="1"/>
</dbReference>
<feature type="domain" description="Bacterial surface antigen (D15)" evidence="4">
    <location>
        <begin position="206"/>
        <end position="295"/>
    </location>
</feature>
<dbReference type="Proteomes" id="UP000242915">
    <property type="component" value="Unassembled WGS sequence"/>
</dbReference>
<sequence>MSLRTWSYLPCLWALIQPSWANADFFNKHMIDPDDGQFDTSSYLSEVPNGFLPVPSLITEPAVGTGLALGALFFHESDEQRKQRSQSQAMLPENISILGGMGTENGTWGAAIGHLGFWMQDSLRYRGVLAYASPNLEFYSLPRIGDLGKSVELNLEGPVVFQDLKYRLPGTKVFIGGRQLYRKVTSKLVSSPDLSNLPSAVREFLQRQTDKSITTSGLGLVLEYDSRDNPFNPQKGYYYSSNYSLFDDSIGSDVEYSSYQISGLNYWQLNSRWNLGLRLQVDAVNARGDETLPPYVPPFIDLRGVSKSRYQGNRVTVAEIQLDYKLSPRWTLGVFTGTGRAAEHFNELGSAEEVNSYGTGFRYLIAKRYGLVMGVDVAAGPEDNAVYIQTGSTW</sequence>
<evidence type="ECO:0000313" key="6">
    <source>
        <dbReference type="Proteomes" id="UP000242915"/>
    </source>
</evidence>
<accession>A0A238ZFQ3</accession>
<keyword evidence="3" id="KW-0732">Signal</keyword>
<keyword evidence="2" id="KW-0472">Membrane</keyword>
<gene>
    <name evidence="5" type="ORF">SAMN05216255_0352</name>
</gene>
<dbReference type="GO" id="GO:0019867">
    <property type="term" value="C:outer membrane"/>
    <property type="evidence" value="ECO:0007669"/>
    <property type="project" value="InterPro"/>
</dbReference>
<evidence type="ECO:0000313" key="5">
    <source>
        <dbReference type="EMBL" id="SNR81543.1"/>
    </source>
</evidence>
<reference evidence="6" key="1">
    <citation type="submission" date="2017-06" db="EMBL/GenBank/DDBJ databases">
        <authorList>
            <person name="Varghese N."/>
            <person name="Submissions S."/>
        </authorList>
    </citation>
    <scope>NUCLEOTIDE SEQUENCE [LARGE SCALE GENOMIC DNA]</scope>
    <source>
        <strain evidence="6">CIP 108523</strain>
    </source>
</reference>
<evidence type="ECO:0000256" key="1">
    <source>
        <dbReference type="ARBA" id="ARBA00004370"/>
    </source>
</evidence>